<comment type="subcellular location">
    <subcellularLocation>
        <location evidence="1">Cell membrane</location>
        <topology evidence="1">Multi-pass membrane protein</topology>
    </subcellularLocation>
</comment>
<dbReference type="Pfam" id="PF02687">
    <property type="entry name" value="FtsX"/>
    <property type="match status" value="1"/>
</dbReference>
<evidence type="ECO:0000256" key="3">
    <source>
        <dbReference type="ARBA" id="ARBA00022692"/>
    </source>
</evidence>
<keyword evidence="4 7" id="KW-1133">Transmembrane helix</keyword>
<keyword evidence="11" id="KW-1185">Reference proteome</keyword>
<dbReference type="InterPro" id="IPR025857">
    <property type="entry name" value="MacB_PCD"/>
</dbReference>
<dbReference type="PANTHER" id="PTHR30572:SF4">
    <property type="entry name" value="ABC TRANSPORTER PERMEASE YTRF"/>
    <property type="match status" value="1"/>
</dbReference>
<protein>
    <submittedName>
        <fullName evidence="10">ABC transporter permease</fullName>
    </submittedName>
</protein>
<feature type="transmembrane region" description="Helical" evidence="7">
    <location>
        <begin position="357"/>
        <end position="380"/>
    </location>
</feature>
<reference evidence="10 11" key="1">
    <citation type="submission" date="2019-08" db="EMBL/GenBank/DDBJ databases">
        <authorList>
            <person name="Luo N."/>
        </authorList>
    </citation>
    <scope>NUCLEOTIDE SEQUENCE [LARGE SCALE GENOMIC DNA]</scope>
    <source>
        <strain evidence="10 11">NCIMB 9442</strain>
    </source>
</reference>
<sequence length="397" mass="41151">MNILTIPLRCARKKWLRTLSLFCIFTLGVASIVALREVSAVVGESLERKLTSFGANIMVSPARETLTVSYGGLPLGDLLLDEGHLAHAETVRRIRSIEFSANIAGVAPKLVTMARIGSPAGAATPVAPLPVAVVGVDWPEELSLKGYWAIDGATPKTPEGTLAGHAVAARLGLAPGSVVDVNGHAVTVTGVIGATGSDDDNVLLADIGFVQRAFNLPDKASFVEVAALCAGCPIDDIVAQLRAALPGQDIKALRHVVEQRMYSVHFAQQLALVVSLVILLTACAMVVMSMLSAVNERRREIGILRSVGFSRSGVFTVFASEALLVGVAAGLAGYLSGHGLALRVLALLHMADVAPPPFSLAALALTTGGIAAVSVLAAAFPAWKASRVEPAAALVSL</sequence>
<dbReference type="RefSeq" id="WP_196608986.1">
    <property type="nucleotide sequence ID" value="NZ_VRYY01000194.1"/>
</dbReference>
<evidence type="ECO:0000256" key="4">
    <source>
        <dbReference type="ARBA" id="ARBA00022989"/>
    </source>
</evidence>
<evidence type="ECO:0000313" key="11">
    <source>
        <dbReference type="Proteomes" id="UP001194469"/>
    </source>
</evidence>
<name>A0ABS0J3J3_9BACT</name>
<gene>
    <name evidence="10" type="ORF">FVW20_07900</name>
</gene>
<feature type="domain" description="ABC3 transporter permease C-terminal" evidence="8">
    <location>
        <begin position="273"/>
        <end position="390"/>
    </location>
</feature>
<keyword evidence="3 7" id="KW-0812">Transmembrane</keyword>
<dbReference type="InterPro" id="IPR003838">
    <property type="entry name" value="ABC3_permease_C"/>
</dbReference>
<feature type="transmembrane region" description="Helical" evidence="7">
    <location>
        <begin position="314"/>
        <end position="337"/>
    </location>
</feature>
<keyword evidence="5 7" id="KW-0472">Membrane</keyword>
<evidence type="ECO:0000256" key="1">
    <source>
        <dbReference type="ARBA" id="ARBA00004651"/>
    </source>
</evidence>
<dbReference type="InterPro" id="IPR050250">
    <property type="entry name" value="Macrolide_Exporter_MacB"/>
</dbReference>
<evidence type="ECO:0000256" key="2">
    <source>
        <dbReference type="ARBA" id="ARBA00022475"/>
    </source>
</evidence>
<feature type="transmembrane region" description="Helical" evidence="7">
    <location>
        <begin position="270"/>
        <end position="294"/>
    </location>
</feature>
<feature type="domain" description="MacB-like periplasmic core" evidence="9">
    <location>
        <begin position="26"/>
        <end position="226"/>
    </location>
</feature>
<evidence type="ECO:0000313" key="10">
    <source>
        <dbReference type="EMBL" id="MBG3876936.1"/>
    </source>
</evidence>
<comment type="caution">
    <text evidence="10">The sequence shown here is derived from an EMBL/GenBank/DDBJ whole genome shotgun (WGS) entry which is preliminary data.</text>
</comment>
<accession>A0ABS0J3J3</accession>
<keyword evidence="2" id="KW-1003">Cell membrane</keyword>
<dbReference type="PANTHER" id="PTHR30572">
    <property type="entry name" value="MEMBRANE COMPONENT OF TRANSPORTER-RELATED"/>
    <property type="match status" value="1"/>
</dbReference>
<evidence type="ECO:0000259" key="8">
    <source>
        <dbReference type="Pfam" id="PF02687"/>
    </source>
</evidence>
<proteinExistence type="inferred from homology"/>
<comment type="similarity">
    <text evidence="6">Belongs to the ABC-4 integral membrane protein family.</text>
</comment>
<evidence type="ECO:0000256" key="5">
    <source>
        <dbReference type="ARBA" id="ARBA00023136"/>
    </source>
</evidence>
<evidence type="ECO:0000259" key="9">
    <source>
        <dbReference type="Pfam" id="PF12704"/>
    </source>
</evidence>
<evidence type="ECO:0000256" key="6">
    <source>
        <dbReference type="ARBA" id="ARBA00038076"/>
    </source>
</evidence>
<organism evidence="10 11">
    <name type="scientific">Nitratidesulfovibrio oxamicus</name>
    <dbReference type="NCBI Taxonomy" id="32016"/>
    <lineage>
        <taxon>Bacteria</taxon>
        <taxon>Pseudomonadati</taxon>
        <taxon>Thermodesulfobacteriota</taxon>
        <taxon>Desulfovibrionia</taxon>
        <taxon>Desulfovibrionales</taxon>
        <taxon>Desulfovibrionaceae</taxon>
        <taxon>Nitratidesulfovibrio</taxon>
    </lineage>
</organism>
<evidence type="ECO:0000256" key="7">
    <source>
        <dbReference type="SAM" id="Phobius"/>
    </source>
</evidence>
<dbReference type="EMBL" id="VRYY01000194">
    <property type="protein sequence ID" value="MBG3876936.1"/>
    <property type="molecule type" value="Genomic_DNA"/>
</dbReference>
<dbReference type="Pfam" id="PF12704">
    <property type="entry name" value="MacB_PCD"/>
    <property type="match status" value="1"/>
</dbReference>
<dbReference type="Proteomes" id="UP001194469">
    <property type="component" value="Unassembled WGS sequence"/>
</dbReference>